<proteinExistence type="predicted"/>
<dbReference type="Proteomes" id="UP000327179">
    <property type="component" value="Chromosome"/>
</dbReference>
<protein>
    <submittedName>
        <fullName evidence="1">Uncharacterized protein</fullName>
    </submittedName>
</protein>
<sequence>MPIPMRPFVLQCPACQWRRTVVPRSDELSPNDWVEQCPGCGSRQIERRPAKELEVLVARFKQWLAPRL</sequence>
<evidence type="ECO:0000313" key="1">
    <source>
        <dbReference type="EMBL" id="QEY64989.1"/>
    </source>
</evidence>
<reference evidence="1 2" key="1">
    <citation type="submission" date="2019-08" db="EMBL/GenBank/DDBJ databases">
        <title>Whole-genome Sequencing of e-waste polymer degrading bacterium Pseudomonas sp. strain PE08.</title>
        <authorList>
            <person name="Kirdat K."/>
            <person name="Debbarma P."/>
            <person name="Narawade N."/>
            <person name="Suyal D."/>
            <person name="Thorat V."/>
            <person name="Shouche Y."/>
            <person name="Goel R."/>
            <person name="Yadav A."/>
        </authorList>
    </citation>
    <scope>NUCLEOTIDE SEQUENCE [LARGE SCALE GENOMIC DNA]</scope>
    <source>
        <strain evidence="1 2">PE08</strain>
    </source>
</reference>
<name>A0A5J6QW78_9GAMM</name>
<dbReference type="KEGG" id="plal:FXN65_24090"/>
<evidence type="ECO:0000313" key="2">
    <source>
        <dbReference type="Proteomes" id="UP000327179"/>
    </source>
</evidence>
<accession>A0A5J6QW78</accession>
<dbReference type="AlphaFoldDB" id="A0A5J6QW78"/>
<gene>
    <name evidence="1" type="ORF">FXN65_24090</name>
</gene>
<dbReference type="EMBL" id="CP043311">
    <property type="protein sequence ID" value="QEY64989.1"/>
    <property type="molecule type" value="Genomic_DNA"/>
</dbReference>
<keyword evidence="2" id="KW-1185">Reference proteome</keyword>
<organism evidence="1 2">
    <name type="scientific">Metapseudomonas lalkuanensis</name>
    <dbReference type="NCBI Taxonomy" id="2604832"/>
    <lineage>
        <taxon>Bacteria</taxon>
        <taxon>Pseudomonadati</taxon>
        <taxon>Pseudomonadota</taxon>
        <taxon>Gammaproteobacteria</taxon>
        <taxon>Pseudomonadales</taxon>
        <taxon>Pseudomonadaceae</taxon>
        <taxon>Metapseudomonas</taxon>
    </lineage>
</organism>